<feature type="domain" description="Ketosynthase family 3 (KS3)" evidence="5">
    <location>
        <begin position="2"/>
        <end position="408"/>
    </location>
</feature>
<proteinExistence type="inferred from homology"/>
<evidence type="ECO:0000259" key="5">
    <source>
        <dbReference type="PROSITE" id="PS52004"/>
    </source>
</evidence>
<comment type="similarity">
    <text evidence="2 4">Belongs to the thiolase-like superfamily. Beta-ketoacyl-ACP synthases family.</text>
</comment>
<evidence type="ECO:0000256" key="1">
    <source>
        <dbReference type="ARBA" id="ARBA00005194"/>
    </source>
</evidence>
<dbReference type="PROSITE" id="PS52004">
    <property type="entry name" value="KS3_2"/>
    <property type="match status" value="1"/>
</dbReference>
<evidence type="ECO:0000256" key="3">
    <source>
        <dbReference type="ARBA" id="ARBA00022679"/>
    </source>
</evidence>
<dbReference type="InterPro" id="IPR000794">
    <property type="entry name" value="Beta-ketoacyl_synthase"/>
</dbReference>
<dbReference type="EMBL" id="JMGO02000002">
    <property type="protein sequence ID" value="KXU81979.1"/>
    <property type="molecule type" value="Genomic_DNA"/>
</dbReference>
<dbReference type="Gene3D" id="3.40.47.10">
    <property type="match status" value="2"/>
</dbReference>
<evidence type="ECO:0000256" key="4">
    <source>
        <dbReference type="RuleBase" id="RU003694"/>
    </source>
</evidence>
<comment type="pathway">
    <text evidence="1">Lipid metabolism; fatty acid biosynthesis.</text>
</comment>
<reference evidence="6 7" key="1">
    <citation type="submission" date="2016-02" db="EMBL/GenBank/DDBJ databases">
        <title>Draft genome sequence of Aeromonas trota strain 1999lcr isolated from cerebrospinal fluid (CSF).</title>
        <authorList>
            <person name="Dallagassa C.B."/>
            <person name="Prediger K.C."/>
            <person name="Weiss V.A."/>
            <person name="Assis F.E."/>
            <person name="Baura V."/>
            <person name="Cruz L.M."/>
            <person name="Souza E.M."/>
            <person name="Pedrosa F.O."/>
            <person name="Fadel-Picheth C.M."/>
        </authorList>
    </citation>
    <scope>NUCLEOTIDE SEQUENCE [LARGE SCALE GENOMIC DNA]</scope>
    <source>
        <strain evidence="6 7">1999lcr</strain>
    </source>
</reference>
<evidence type="ECO:0000313" key="6">
    <source>
        <dbReference type="EMBL" id="KXU81979.1"/>
    </source>
</evidence>
<dbReference type="Proteomes" id="UP000078435">
    <property type="component" value="Unassembled WGS sequence"/>
</dbReference>
<dbReference type="InterPro" id="IPR014031">
    <property type="entry name" value="Ketoacyl_synth_C"/>
</dbReference>
<dbReference type="PANTHER" id="PTHR11712:SF325">
    <property type="entry name" value="3-OXOACYL-(ACYL-CARRIER-PROTEIN) SYNTHASE II FABF"/>
    <property type="match status" value="1"/>
</dbReference>
<dbReference type="PANTHER" id="PTHR11712">
    <property type="entry name" value="POLYKETIDE SYNTHASE-RELATED"/>
    <property type="match status" value="1"/>
</dbReference>
<dbReference type="NCBIfam" id="NF006587">
    <property type="entry name" value="PRK09116.1"/>
    <property type="match status" value="1"/>
</dbReference>
<keyword evidence="3 4" id="KW-0808">Transferase</keyword>
<comment type="caution">
    <text evidence="6">The sequence shown here is derived from an EMBL/GenBank/DDBJ whole genome shotgun (WGS) entry which is preliminary data.</text>
</comment>
<dbReference type="SUPFAM" id="SSF53901">
    <property type="entry name" value="Thiolase-like"/>
    <property type="match status" value="2"/>
</dbReference>
<protein>
    <submittedName>
        <fullName evidence="6">Beta-ketoacyl-ACP synthase II</fullName>
    </submittedName>
</protein>
<dbReference type="SMART" id="SM00825">
    <property type="entry name" value="PKS_KS"/>
    <property type="match status" value="1"/>
</dbReference>
<dbReference type="STRING" id="29489.VL01_18030"/>
<dbReference type="InterPro" id="IPR020841">
    <property type="entry name" value="PKS_Beta-ketoAc_synthase_dom"/>
</dbReference>
<dbReference type="GO" id="GO:0004315">
    <property type="term" value="F:3-oxoacyl-[acyl-carrier-protein] synthase activity"/>
    <property type="evidence" value="ECO:0007669"/>
    <property type="project" value="InterPro"/>
</dbReference>
<dbReference type="AlphaFoldDB" id="A0A175VNE4"/>
<dbReference type="Pfam" id="PF02801">
    <property type="entry name" value="Ketoacyl-synt_C"/>
    <property type="match status" value="1"/>
</dbReference>
<dbReference type="InterPro" id="IPR018201">
    <property type="entry name" value="Ketoacyl_synth_AS"/>
</dbReference>
<organism evidence="6 7">
    <name type="scientific">Aeromonas enteropelogenes</name>
    <name type="common">Aeromonas trota</name>
    <dbReference type="NCBI Taxonomy" id="29489"/>
    <lineage>
        <taxon>Bacteria</taxon>
        <taxon>Pseudomonadati</taxon>
        <taxon>Pseudomonadota</taxon>
        <taxon>Gammaproteobacteria</taxon>
        <taxon>Aeromonadales</taxon>
        <taxon>Aeromonadaceae</taxon>
        <taxon>Aeromonas</taxon>
    </lineage>
</organism>
<dbReference type="UniPathway" id="UPA00094"/>
<dbReference type="OrthoDB" id="9808669at2"/>
<dbReference type="InterPro" id="IPR016039">
    <property type="entry name" value="Thiolase-like"/>
</dbReference>
<dbReference type="CDD" id="cd00834">
    <property type="entry name" value="KAS_I_II"/>
    <property type="match status" value="1"/>
</dbReference>
<name>A0A175VNE4_AEREN</name>
<dbReference type="PROSITE" id="PS00606">
    <property type="entry name" value="KS3_1"/>
    <property type="match status" value="1"/>
</dbReference>
<dbReference type="RefSeq" id="WP_061475683.1">
    <property type="nucleotide sequence ID" value="NZ_JMGO02000002.1"/>
</dbReference>
<dbReference type="InterPro" id="IPR014030">
    <property type="entry name" value="Ketoacyl_synth_N"/>
</dbReference>
<dbReference type="FunFam" id="3.40.47.10:FF:000018">
    <property type="entry name" value="3-oxoacyl-[acyl-carrier-protein] synthase 2"/>
    <property type="match status" value="1"/>
</dbReference>
<dbReference type="GO" id="GO:0006633">
    <property type="term" value="P:fatty acid biosynthetic process"/>
    <property type="evidence" value="ECO:0007669"/>
    <property type="project" value="UniProtKB-UniPathway"/>
</dbReference>
<gene>
    <name evidence="6" type="ORF">LCR_09895</name>
</gene>
<dbReference type="GO" id="GO:0005829">
    <property type="term" value="C:cytosol"/>
    <property type="evidence" value="ECO:0007669"/>
    <property type="project" value="TreeGrafter"/>
</dbReference>
<evidence type="ECO:0000313" key="7">
    <source>
        <dbReference type="Proteomes" id="UP000078435"/>
    </source>
</evidence>
<evidence type="ECO:0000256" key="2">
    <source>
        <dbReference type="ARBA" id="ARBA00008467"/>
    </source>
</evidence>
<dbReference type="Pfam" id="PF00109">
    <property type="entry name" value="ketoacyl-synt"/>
    <property type="match status" value="1"/>
</dbReference>
<accession>A0A175VNE4</accession>
<sequence length="414" mass="43888">MNRRVVVTGMAGVTAFGNDWASVKARLQAGRSAVVTMPQWAVYDGLNTRLAAPITDFSLPAHYPRKKTRAMGRVSEMSTVATELALEQARLLGDPVLTDGRTGIAYGSSTGSTAPISAFGAMLNDKTTASITATTYVQMMPHTAAVNTGLFFGLRGRVIPTSSACTSGSQGIGYAYEAIRHGYQTVMVAGGAEELCPSEAVVFDTLFATSQLNDTPELTPRPFDRDRDGLVIGEGAGTLVLEELEHALSRGAPIIAELVGFATNCDAAHVTQPQSQTMQLCMQMALDQAGLTPGQIGYISAHGTATERGDIAESQATAAIFGNQTPISSLKSYFGHTLGACGGIEAWLSLEMMHDGWFAPTLNLANPDPACAPLDHITGAGRELPEIEYLMSNNFAFGGINTSLIFRRWDNSQP</sequence>